<dbReference type="InterPro" id="IPR037068">
    <property type="entry name" value="DNA_primase_core_N_sf"/>
</dbReference>
<dbReference type="FunFam" id="3.90.580.10:FF:000001">
    <property type="entry name" value="DNA primase"/>
    <property type="match status" value="1"/>
</dbReference>
<comment type="catalytic activity">
    <reaction evidence="12">
        <text>ssDNA + n NTP = ssDNA/pppN(pN)n-1 hybrid + (n-1) diphosphate.</text>
        <dbReference type="EC" id="2.7.7.101"/>
    </reaction>
</comment>
<dbReference type="PROSITE" id="PS50880">
    <property type="entry name" value="TOPRIM"/>
    <property type="match status" value="1"/>
</dbReference>
<dbReference type="SUPFAM" id="SSF56731">
    <property type="entry name" value="DNA primase core"/>
    <property type="match status" value="1"/>
</dbReference>
<feature type="domain" description="Toprim" evidence="16">
    <location>
        <begin position="251"/>
        <end position="328"/>
    </location>
</feature>
<evidence type="ECO:0000256" key="2">
    <source>
        <dbReference type="ARBA" id="ARBA00022515"/>
    </source>
</evidence>
<dbReference type="NCBIfam" id="TIGR01391">
    <property type="entry name" value="dnaG"/>
    <property type="match status" value="1"/>
</dbReference>
<dbReference type="InterPro" id="IPR002694">
    <property type="entry name" value="Znf_CHC2"/>
</dbReference>
<evidence type="ECO:0000256" key="1">
    <source>
        <dbReference type="ARBA" id="ARBA00022478"/>
    </source>
</evidence>
<dbReference type="EC" id="2.7.7.101" evidence="12"/>
<dbReference type="Pfam" id="PF01807">
    <property type="entry name" value="Zn_ribbon_DnaG"/>
    <property type="match status" value="1"/>
</dbReference>
<dbReference type="InterPro" id="IPR036977">
    <property type="entry name" value="DNA_primase_Znf_CHC2"/>
</dbReference>
<dbReference type="Gene3D" id="3.90.980.10">
    <property type="entry name" value="DNA primase, catalytic core, N-terminal domain"/>
    <property type="match status" value="1"/>
</dbReference>
<accession>A0A7X9YJ20</accession>
<sequence length="682" mass="75643">MISDEDKNRVRAATDLVALVQETVELRPRGHEFWGCCPFHGEKTPSFHIIPATQVWHCFGCGEGGDCFTYIMKRENLSFPESIRYLAERAGIELQEEASFTRRGTKRARLVEVCEATCDFYHTMLMRGKDGRGREYFASRGLGSDVCQRYRLGFAPGRGALVNHLRSQGFSPREMIDANVAIDRRGGLADRFYDRDMFPIFDEQGKCIAFGGRIMGAGEPKYLNTSETPLFHKKRNLYGFNWAKEHIVAANEAVVVEGYTDAIACWEGGIKNVVATLGTALTEHHVKTLTRFAKKIIYLFDGDNAGQKAAERAIQFVETGSIDLRCVILPDNMDPNDYVNANGGSALRQLLDESEPLLDFVFRKLEQRADASTPAGRARALEDACRLIYPLRASYMIDTYFVRIADLLGVDVDMVRTASKRVFNDVAREEEQAQQREAARERYQQNASRSTLRASREPMPAADFAPGIPPVDEEPYEPYDYLPAEAQGAVSVPFAESSVLPVAPAAAAPIYTDLERRSLAGERELLCLMTSHLDSFRPYGDRICEIDWVDPRHEAIAWAVLATPEGAGPAEVMDAARAVCEDAASLVSAGTIGVTSEHPTETNIVFLLDTLELNTLRRRMRTAQARLRSDSGMDAATRRELAIQATQDAARARELASAVEGVADPFRTLSEQLNQPSAASNA</sequence>
<keyword evidence="5 12" id="KW-0235">DNA replication</keyword>
<dbReference type="InterPro" id="IPR030846">
    <property type="entry name" value="DnaG_bac"/>
</dbReference>
<evidence type="ECO:0000256" key="9">
    <source>
        <dbReference type="ARBA" id="ARBA00022842"/>
    </source>
</evidence>
<dbReference type="GO" id="GO:0008270">
    <property type="term" value="F:zinc ion binding"/>
    <property type="evidence" value="ECO:0007669"/>
    <property type="project" value="UniProtKB-UniRule"/>
</dbReference>
<comment type="caution">
    <text evidence="17">The sequence shown here is derived from an EMBL/GenBank/DDBJ whole genome shotgun (WGS) entry which is preliminary data.</text>
</comment>
<dbReference type="Gene3D" id="3.40.1360.10">
    <property type="match status" value="1"/>
</dbReference>
<dbReference type="InterPro" id="IPR013264">
    <property type="entry name" value="DNAG_N"/>
</dbReference>
<evidence type="ECO:0000256" key="3">
    <source>
        <dbReference type="ARBA" id="ARBA00022679"/>
    </source>
</evidence>
<feature type="region of interest" description="Disordered" evidence="15">
    <location>
        <begin position="432"/>
        <end position="469"/>
    </location>
</feature>
<dbReference type="GO" id="GO:0003677">
    <property type="term" value="F:DNA binding"/>
    <property type="evidence" value="ECO:0007669"/>
    <property type="project" value="UniProtKB-KW"/>
</dbReference>
<evidence type="ECO:0000256" key="6">
    <source>
        <dbReference type="ARBA" id="ARBA00022723"/>
    </source>
</evidence>
<comment type="cofactor">
    <cofactor evidence="12 13 14">
        <name>Zn(2+)</name>
        <dbReference type="ChEBI" id="CHEBI:29105"/>
    </cofactor>
    <text evidence="12 13 14">Binds 1 zinc ion per monomer.</text>
</comment>
<dbReference type="InterPro" id="IPR019475">
    <property type="entry name" value="DNA_primase_DnaB-bd"/>
</dbReference>
<dbReference type="SUPFAM" id="SSF57783">
    <property type="entry name" value="Zinc beta-ribbon"/>
    <property type="match status" value="1"/>
</dbReference>
<dbReference type="EMBL" id="JABBCP010000002">
    <property type="protein sequence ID" value="NMF55743.1"/>
    <property type="molecule type" value="Genomic_DNA"/>
</dbReference>
<dbReference type="SMART" id="SM00493">
    <property type="entry name" value="TOPRIM"/>
    <property type="match status" value="1"/>
</dbReference>
<keyword evidence="2 12" id="KW-0639">Primosome</keyword>
<comment type="domain">
    <text evidence="12">Contains an N-terminal zinc-binding domain, a central core domain that contains the primase activity, and a C-terminal DnaB-binding domain.</text>
</comment>
<keyword evidence="9" id="KW-0460">Magnesium</keyword>
<keyword evidence="8 12" id="KW-0862">Zinc</keyword>
<dbReference type="GO" id="GO:0006269">
    <property type="term" value="P:DNA replication, synthesis of primer"/>
    <property type="evidence" value="ECO:0007669"/>
    <property type="project" value="UniProtKB-UniRule"/>
</dbReference>
<evidence type="ECO:0000256" key="4">
    <source>
        <dbReference type="ARBA" id="ARBA00022695"/>
    </source>
</evidence>
<evidence type="ECO:0000256" key="7">
    <source>
        <dbReference type="ARBA" id="ARBA00022771"/>
    </source>
</evidence>
<dbReference type="Pfam" id="PF10410">
    <property type="entry name" value="DnaB_bind"/>
    <property type="match status" value="1"/>
</dbReference>
<protein>
    <recommendedName>
        <fullName evidence="12 13">DNA primase</fullName>
        <ecNumber evidence="12">2.7.7.101</ecNumber>
    </recommendedName>
</protein>
<dbReference type="InterPro" id="IPR034151">
    <property type="entry name" value="TOPRIM_DnaG_bac"/>
</dbReference>
<dbReference type="SMART" id="SM00400">
    <property type="entry name" value="ZnF_CHCC"/>
    <property type="match status" value="1"/>
</dbReference>
<evidence type="ECO:0000259" key="16">
    <source>
        <dbReference type="PROSITE" id="PS50880"/>
    </source>
</evidence>
<keyword evidence="10 12" id="KW-0238">DNA-binding</keyword>
<keyword evidence="11 12" id="KW-0804">Transcription</keyword>
<gene>
    <name evidence="12 17" type="primary">dnaG</name>
    <name evidence="17" type="ORF">HF320_05300</name>
</gene>
<dbReference type="Pfam" id="PF08275">
    <property type="entry name" value="DNAG_N"/>
    <property type="match status" value="1"/>
</dbReference>
<evidence type="ECO:0000313" key="17">
    <source>
        <dbReference type="EMBL" id="NMF55743.1"/>
    </source>
</evidence>
<name>A0A7X9YJ20_9ACTN</name>
<dbReference type="InterPro" id="IPR006171">
    <property type="entry name" value="TOPRIM_dom"/>
</dbReference>
<dbReference type="GO" id="GO:0003899">
    <property type="term" value="F:DNA-directed RNA polymerase activity"/>
    <property type="evidence" value="ECO:0007669"/>
    <property type="project" value="UniProtKB-UniRule"/>
</dbReference>
<evidence type="ECO:0000256" key="8">
    <source>
        <dbReference type="ARBA" id="ARBA00022833"/>
    </source>
</evidence>
<dbReference type="GO" id="GO:1990077">
    <property type="term" value="C:primosome complex"/>
    <property type="evidence" value="ECO:0007669"/>
    <property type="project" value="UniProtKB-KW"/>
</dbReference>
<dbReference type="AlphaFoldDB" id="A0A7X9YJ20"/>
<evidence type="ECO:0000256" key="14">
    <source>
        <dbReference type="PIRSR" id="PIRSR002811-1"/>
    </source>
</evidence>
<dbReference type="InterPro" id="IPR006295">
    <property type="entry name" value="DNA_primase_DnaG"/>
</dbReference>
<dbReference type="GO" id="GO:0000428">
    <property type="term" value="C:DNA-directed RNA polymerase complex"/>
    <property type="evidence" value="ECO:0007669"/>
    <property type="project" value="UniProtKB-KW"/>
</dbReference>
<dbReference type="PANTHER" id="PTHR30313">
    <property type="entry name" value="DNA PRIMASE"/>
    <property type="match status" value="1"/>
</dbReference>
<keyword evidence="1 12" id="KW-0240">DNA-directed RNA polymerase</keyword>
<keyword evidence="4 12" id="KW-0548">Nucleotidyltransferase</keyword>
<keyword evidence="18" id="KW-1185">Reference proteome</keyword>
<feature type="zinc finger region" description="CHC2-type" evidence="12 14">
    <location>
        <begin position="37"/>
        <end position="61"/>
    </location>
</feature>
<evidence type="ECO:0000256" key="10">
    <source>
        <dbReference type="ARBA" id="ARBA00023125"/>
    </source>
</evidence>
<keyword evidence="3 12" id="KW-0808">Transferase</keyword>
<evidence type="ECO:0000256" key="11">
    <source>
        <dbReference type="ARBA" id="ARBA00023163"/>
    </source>
</evidence>
<dbReference type="CDD" id="cd03364">
    <property type="entry name" value="TOPRIM_DnaG_primases"/>
    <property type="match status" value="1"/>
</dbReference>
<comment type="subunit">
    <text evidence="12">Monomer. Interacts with DnaB.</text>
</comment>
<dbReference type="InterPro" id="IPR050219">
    <property type="entry name" value="DnaG_primase"/>
</dbReference>
<evidence type="ECO:0000256" key="13">
    <source>
        <dbReference type="PIRNR" id="PIRNR002811"/>
    </source>
</evidence>
<comment type="function">
    <text evidence="12 13">RNA polymerase that catalyzes the synthesis of short RNA molecules used as primers for DNA polymerase during DNA replication.</text>
</comment>
<dbReference type="GO" id="GO:0005737">
    <property type="term" value="C:cytoplasm"/>
    <property type="evidence" value="ECO:0007669"/>
    <property type="project" value="TreeGrafter"/>
</dbReference>
<organism evidence="17 18">
    <name type="scientific">Collinsella acetigenes</name>
    <dbReference type="NCBI Taxonomy" id="2713419"/>
    <lineage>
        <taxon>Bacteria</taxon>
        <taxon>Bacillati</taxon>
        <taxon>Actinomycetota</taxon>
        <taxon>Coriobacteriia</taxon>
        <taxon>Coriobacteriales</taxon>
        <taxon>Coriobacteriaceae</taxon>
        <taxon>Collinsella</taxon>
    </lineage>
</organism>
<evidence type="ECO:0000256" key="15">
    <source>
        <dbReference type="SAM" id="MobiDB-lite"/>
    </source>
</evidence>
<proteinExistence type="inferred from homology"/>
<dbReference type="HAMAP" id="MF_00974">
    <property type="entry name" value="DNA_primase_DnaG"/>
    <property type="match status" value="1"/>
</dbReference>
<dbReference type="PIRSF" id="PIRSF002811">
    <property type="entry name" value="DnaG"/>
    <property type="match status" value="1"/>
</dbReference>
<dbReference type="Proteomes" id="UP000546970">
    <property type="component" value="Unassembled WGS sequence"/>
</dbReference>
<evidence type="ECO:0000256" key="5">
    <source>
        <dbReference type="ARBA" id="ARBA00022705"/>
    </source>
</evidence>
<feature type="compositionally biased region" description="Basic and acidic residues" evidence="15">
    <location>
        <begin position="432"/>
        <end position="443"/>
    </location>
</feature>
<dbReference type="RefSeq" id="WP_169277359.1">
    <property type="nucleotide sequence ID" value="NZ_JABBCP010000002.1"/>
</dbReference>
<evidence type="ECO:0000313" key="18">
    <source>
        <dbReference type="Proteomes" id="UP000546970"/>
    </source>
</evidence>
<keyword evidence="6 12" id="KW-0479">Metal-binding</keyword>
<comment type="similarity">
    <text evidence="12 13">Belongs to the DnaG primase family.</text>
</comment>
<dbReference type="Pfam" id="PF13155">
    <property type="entry name" value="Toprim_2"/>
    <property type="match status" value="1"/>
</dbReference>
<dbReference type="Gene3D" id="3.90.580.10">
    <property type="entry name" value="Zinc finger, CHC2-type domain"/>
    <property type="match status" value="1"/>
</dbReference>
<keyword evidence="7 12" id="KW-0863">Zinc-finger</keyword>
<evidence type="ECO:0000256" key="12">
    <source>
        <dbReference type="HAMAP-Rule" id="MF_00974"/>
    </source>
</evidence>
<reference evidence="17 18" key="1">
    <citation type="submission" date="2020-04" db="EMBL/GenBank/DDBJ databases">
        <title>Collinsella sp. KGMB02528 nov., an anaerobic actinobacterium isolated from human feces.</title>
        <authorList>
            <person name="Han K.-I."/>
            <person name="Eom M.K."/>
            <person name="Kim J.-S."/>
            <person name="Lee K.C."/>
            <person name="Suh M.K."/>
            <person name="Park S.-H."/>
            <person name="Lee J.H."/>
            <person name="Kang S.W."/>
            <person name="Park J.-E."/>
            <person name="Oh B.S."/>
            <person name="Yu S.Y."/>
            <person name="Choi S.-H."/>
            <person name="Lee D.H."/>
            <person name="Yoon H."/>
            <person name="Kim B.-Y."/>
            <person name="Lee J.H."/>
            <person name="Lee J.-S."/>
        </authorList>
    </citation>
    <scope>NUCLEOTIDE SEQUENCE [LARGE SCALE GENOMIC DNA]</scope>
    <source>
        <strain evidence="17 18">KGMB02528</strain>
    </source>
</reference>
<dbReference type="PANTHER" id="PTHR30313:SF2">
    <property type="entry name" value="DNA PRIMASE"/>
    <property type="match status" value="1"/>
</dbReference>